<dbReference type="PANTHER" id="PTHR43673">
    <property type="entry name" value="NAD(P)H NITROREDUCTASE YDGI-RELATED"/>
    <property type="match status" value="1"/>
</dbReference>
<comment type="caution">
    <text evidence="8">The sequence shown here is derived from an EMBL/GenBank/DDBJ whole genome shotgun (WGS) entry which is preliminary data.</text>
</comment>
<feature type="region of interest" description="Disordered" evidence="6">
    <location>
        <begin position="241"/>
        <end position="261"/>
    </location>
</feature>
<proteinExistence type="inferred from homology"/>
<gene>
    <name evidence="8" type="ORF">Q2T77_24425</name>
</gene>
<dbReference type="InterPro" id="IPR029479">
    <property type="entry name" value="Nitroreductase"/>
</dbReference>
<evidence type="ECO:0000256" key="5">
    <source>
        <dbReference type="ARBA" id="ARBA00023002"/>
    </source>
</evidence>
<evidence type="ECO:0000256" key="6">
    <source>
        <dbReference type="SAM" id="MobiDB-lite"/>
    </source>
</evidence>
<sequence>MDTEHRTQAEIARCVDRVLQSRRSTRAYRPDPLPAETVLEILDAAATAPSNSNTQPWRVHVLAGAALRELGDALVASFREGSLPPSPHFPDPLPPEFGERQADFATRYYGCLGIDRHDAAARAAQTEKNFHFFGAPVGLLFSIDRRLTAHSWLDLGLFVQSVMIAAGARGIATCPQVSFARFHPVIASYLGMSPDNLTACGMSMGFAETVAAVNQVRMPRQGAREFAQFVGFEPAAPAREATVLSPRTASDPRVDSRRTAG</sequence>
<accession>A0ABT8S948</accession>
<dbReference type="RefSeq" id="WP_301813113.1">
    <property type="nucleotide sequence ID" value="NZ_JAUJZH010000020.1"/>
</dbReference>
<dbReference type="SUPFAM" id="SSF55469">
    <property type="entry name" value="FMN-dependent nitroreductase-like"/>
    <property type="match status" value="1"/>
</dbReference>
<dbReference type="Proteomes" id="UP001169027">
    <property type="component" value="Unassembled WGS sequence"/>
</dbReference>
<dbReference type="InterPro" id="IPR000415">
    <property type="entry name" value="Nitroreductase-like"/>
</dbReference>
<evidence type="ECO:0000256" key="4">
    <source>
        <dbReference type="ARBA" id="ARBA00022643"/>
    </source>
</evidence>
<evidence type="ECO:0000313" key="8">
    <source>
        <dbReference type="EMBL" id="MDO1535435.1"/>
    </source>
</evidence>
<dbReference type="Pfam" id="PF00881">
    <property type="entry name" value="Nitroreductase"/>
    <property type="match status" value="1"/>
</dbReference>
<dbReference type="EMBL" id="JAUKVY010000020">
    <property type="protein sequence ID" value="MDO1535435.1"/>
    <property type="molecule type" value="Genomic_DNA"/>
</dbReference>
<evidence type="ECO:0000256" key="2">
    <source>
        <dbReference type="ARBA" id="ARBA00007118"/>
    </source>
</evidence>
<keyword evidence="5" id="KW-0560">Oxidoreductase</keyword>
<keyword evidence="4" id="KW-0288">FMN</keyword>
<evidence type="ECO:0000256" key="3">
    <source>
        <dbReference type="ARBA" id="ARBA00022630"/>
    </source>
</evidence>
<name>A0ABT8S948_9BURK</name>
<evidence type="ECO:0000313" key="9">
    <source>
        <dbReference type="Proteomes" id="UP001169027"/>
    </source>
</evidence>
<dbReference type="PANTHER" id="PTHR43673:SF2">
    <property type="entry name" value="NITROREDUCTASE"/>
    <property type="match status" value="1"/>
</dbReference>
<dbReference type="Gene3D" id="3.40.109.10">
    <property type="entry name" value="NADH Oxidase"/>
    <property type="match status" value="1"/>
</dbReference>
<protein>
    <submittedName>
        <fullName evidence="8">Nitroreductase</fullName>
    </submittedName>
</protein>
<evidence type="ECO:0000256" key="1">
    <source>
        <dbReference type="ARBA" id="ARBA00001917"/>
    </source>
</evidence>
<organism evidence="8 9">
    <name type="scientific">Variovorax ginsengisoli</name>
    <dbReference type="NCBI Taxonomy" id="363844"/>
    <lineage>
        <taxon>Bacteria</taxon>
        <taxon>Pseudomonadati</taxon>
        <taxon>Pseudomonadota</taxon>
        <taxon>Betaproteobacteria</taxon>
        <taxon>Burkholderiales</taxon>
        <taxon>Comamonadaceae</taxon>
        <taxon>Variovorax</taxon>
    </lineage>
</organism>
<feature type="compositionally biased region" description="Basic and acidic residues" evidence="6">
    <location>
        <begin position="250"/>
        <end position="261"/>
    </location>
</feature>
<evidence type="ECO:0000259" key="7">
    <source>
        <dbReference type="Pfam" id="PF00881"/>
    </source>
</evidence>
<keyword evidence="3" id="KW-0285">Flavoprotein</keyword>
<reference evidence="8" key="1">
    <citation type="submission" date="2023-06" db="EMBL/GenBank/DDBJ databases">
        <authorList>
            <person name="Jiang Y."/>
            <person name="Liu Q."/>
        </authorList>
    </citation>
    <scope>NUCLEOTIDE SEQUENCE</scope>
    <source>
        <strain evidence="8">CGMCC 1.12090</strain>
    </source>
</reference>
<feature type="domain" description="Nitroreductase" evidence="7">
    <location>
        <begin position="20"/>
        <end position="205"/>
    </location>
</feature>
<comment type="similarity">
    <text evidence="2">Belongs to the nitroreductase family.</text>
</comment>
<dbReference type="CDD" id="cd02136">
    <property type="entry name" value="PnbA_NfnB-like"/>
    <property type="match status" value="1"/>
</dbReference>
<comment type="cofactor">
    <cofactor evidence="1">
        <name>FMN</name>
        <dbReference type="ChEBI" id="CHEBI:58210"/>
    </cofactor>
</comment>
<keyword evidence="9" id="KW-1185">Reference proteome</keyword>